<comment type="caution">
    <text evidence="1">The sequence shown here is derived from an EMBL/GenBank/DDBJ whole genome shotgun (WGS) entry which is preliminary data.</text>
</comment>
<accession>A0A024GD73</accession>
<dbReference type="InParanoid" id="A0A024GD73"/>
<evidence type="ECO:0000313" key="2">
    <source>
        <dbReference type="Proteomes" id="UP000053237"/>
    </source>
</evidence>
<gene>
    <name evidence="1" type="ORF">BN9_056300</name>
</gene>
<reference evidence="1 2" key="1">
    <citation type="submission" date="2012-05" db="EMBL/GenBank/DDBJ databases">
        <title>Recombination and specialization in a pathogen metapopulation.</title>
        <authorList>
            <person name="Gardiner A."/>
            <person name="Kemen E."/>
            <person name="Schultz-Larsen T."/>
            <person name="MacLean D."/>
            <person name="Van Oosterhout C."/>
            <person name="Jones J.D.G."/>
        </authorList>
    </citation>
    <scope>NUCLEOTIDE SEQUENCE [LARGE SCALE GENOMIC DNA]</scope>
    <source>
        <strain evidence="1 2">Ac Nc2</strain>
    </source>
</reference>
<dbReference type="AlphaFoldDB" id="A0A024GD73"/>
<dbReference type="EMBL" id="CAIX01000079">
    <property type="protein sequence ID" value="CCI44806.1"/>
    <property type="molecule type" value="Genomic_DNA"/>
</dbReference>
<sequence>MSHSFLTIGSRNKRVLFPVFPQLLFLCASTELIDYRCHPRALLVSRNGYFYSGLFEYVIIKIQTDLQKLLRQSTINTPKSKPLGTEKTYRTELSLESSILKTIAFSNIRIISLRKLEGFVYKFCSNFERIVRRSIGFFTRSKRYIISPILLETHQAASCFASANGLSHVRFSFVVLAHHTFILLQTVTFVDLWRASVTLLARVDKSLSLEIMENSYDSMIWTSNGLWPQQRILEVSEYPLVDY</sequence>
<dbReference type="Proteomes" id="UP000053237">
    <property type="component" value="Unassembled WGS sequence"/>
</dbReference>
<organism evidence="1 2">
    <name type="scientific">Albugo candida</name>
    <dbReference type="NCBI Taxonomy" id="65357"/>
    <lineage>
        <taxon>Eukaryota</taxon>
        <taxon>Sar</taxon>
        <taxon>Stramenopiles</taxon>
        <taxon>Oomycota</taxon>
        <taxon>Peronosporomycetes</taxon>
        <taxon>Albuginales</taxon>
        <taxon>Albuginaceae</taxon>
        <taxon>Albugo</taxon>
    </lineage>
</organism>
<protein>
    <submittedName>
        <fullName evidence="1">Uncharacterized protein</fullName>
    </submittedName>
</protein>
<name>A0A024GD73_9STRA</name>
<proteinExistence type="predicted"/>
<keyword evidence="2" id="KW-1185">Reference proteome</keyword>
<evidence type="ECO:0000313" key="1">
    <source>
        <dbReference type="EMBL" id="CCI44806.1"/>
    </source>
</evidence>